<dbReference type="Proteomes" id="UP000266482">
    <property type="component" value="Unassembled WGS sequence"/>
</dbReference>
<dbReference type="InterPro" id="IPR036291">
    <property type="entry name" value="NAD(P)-bd_dom_sf"/>
</dbReference>
<keyword evidence="5" id="KW-0627">Porphyrin biosynthesis</keyword>
<evidence type="ECO:0000313" key="8">
    <source>
        <dbReference type="Proteomes" id="UP000266482"/>
    </source>
</evidence>
<dbReference type="EMBL" id="QXQA01000014">
    <property type="protein sequence ID" value="RIX50529.1"/>
    <property type="molecule type" value="Genomic_DNA"/>
</dbReference>
<dbReference type="Gene3D" id="3.40.50.720">
    <property type="entry name" value="NAD(P)-binding Rossmann-like Domain"/>
    <property type="match status" value="1"/>
</dbReference>
<sequence length="226" mass="24889">MEKNASNGYYPVALKMAGKRCLVAGGGKVAERKLMGLLEAGADRVVLISPAVTEAIQKLSDIGAIEWLPRACSVKSDLSGAWLVIAATNDRELNAAIAEEAERLGILSNIADDYERGSFITPSVIRKGRLLISVTATGASPVFAKAVSRELESRYGQRYADALERLNELRRLAQEKIEDRMLKEKVLRLAADECLTMKHSMGHAEDWLHRLIDRTKGGLQDEQQQQ</sequence>
<protein>
    <recommendedName>
        <fullName evidence="2">precorrin-2 dehydrogenase</fullName>
        <ecNumber evidence="2">1.3.1.76</ecNumber>
    </recommendedName>
</protein>
<evidence type="ECO:0000256" key="5">
    <source>
        <dbReference type="ARBA" id="ARBA00023244"/>
    </source>
</evidence>
<dbReference type="Pfam" id="PF13241">
    <property type="entry name" value="NAD_binding_7"/>
    <property type="match status" value="1"/>
</dbReference>
<reference evidence="7 8" key="1">
    <citation type="submission" date="2018-09" db="EMBL/GenBank/DDBJ databases">
        <title>Paenibacillus aracenensis nov. sp. isolated from a cave in southern Spain.</title>
        <authorList>
            <person name="Jurado V."/>
            <person name="Gutierrez-Patricio S."/>
            <person name="Gonzalez-Pimentel J.L."/>
            <person name="Miller A.Z."/>
            <person name="Laiz L."/>
            <person name="Saiz-Jimenez C."/>
        </authorList>
    </citation>
    <scope>NUCLEOTIDE SEQUENCE [LARGE SCALE GENOMIC DNA]</scope>
    <source>
        <strain evidence="7 8">DSM 22867</strain>
    </source>
</reference>
<accession>A0A3A1UPQ8</accession>
<keyword evidence="8" id="KW-1185">Reference proteome</keyword>
<dbReference type="SUPFAM" id="SSF51735">
    <property type="entry name" value="NAD(P)-binding Rossmann-fold domains"/>
    <property type="match status" value="1"/>
</dbReference>
<gene>
    <name evidence="7" type="ORF">D3P08_19815</name>
</gene>
<dbReference type="SUPFAM" id="SSF75615">
    <property type="entry name" value="Siroheme synthase middle domains-like"/>
    <property type="match status" value="1"/>
</dbReference>
<dbReference type="PANTHER" id="PTHR35330">
    <property type="entry name" value="SIROHEME BIOSYNTHESIS PROTEIN MET8"/>
    <property type="match status" value="1"/>
</dbReference>
<dbReference type="GO" id="GO:0019354">
    <property type="term" value="P:siroheme biosynthetic process"/>
    <property type="evidence" value="ECO:0007669"/>
    <property type="project" value="UniProtKB-UniPathway"/>
</dbReference>
<dbReference type="RefSeq" id="WP_119601765.1">
    <property type="nucleotide sequence ID" value="NZ_QXQA01000014.1"/>
</dbReference>
<dbReference type="GO" id="GO:0043115">
    <property type="term" value="F:precorrin-2 dehydrogenase activity"/>
    <property type="evidence" value="ECO:0007669"/>
    <property type="project" value="UniProtKB-EC"/>
</dbReference>
<organism evidence="7 8">
    <name type="scientific">Paenibacillus nanensis</name>
    <dbReference type="NCBI Taxonomy" id="393251"/>
    <lineage>
        <taxon>Bacteria</taxon>
        <taxon>Bacillati</taxon>
        <taxon>Bacillota</taxon>
        <taxon>Bacilli</taxon>
        <taxon>Bacillales</taxon>
        <taxon>Paenibacillaceae</taxon>
        <taxon>Paenibacillus</taxon>
    </lineage>
</organism>
<evidence type="ECO:0000313" key="7">
    <source>
        <dbReference type="EMBL" id="RIX50529.1"/>
    </source>
</evidence>
<evidence type="ECO:0000256" key="1">
    <source>
        <dbReference type="ARBA" id="ARBA00005010"/>
    </source>
</evidence>
<dbReference type="Gene3D" id="1.10.8.610">
    <property type="entry name" value="SirC, precorrin-2 dehydrogenase, C-terminal helical domain-like"/>
    <property type="match status" value="1"/>
</dbReference>
<dbReference type="OrthoDB" id="9773765at2"/>
<keyword evidence="4" id="KW-0520">NAD</keyword>
<evidence type="ECO:0000256" key="6">
    <source>
        <dbReference type="ARBA" id="ARBA00047561"/>
    </source>
</evidence>
<proteinExistence type="predicted"/>
<comment type="pathway">
    <text evidence="1">Porphyrin-containing compound metabolism; siroheme biosynthesis; sirohydrochlorin from precorrin-2: step 1/1.</text>
</comment>
<dbReference type="GO" id="GO:0004325">
    <property type="term" value="F:ferrochelatase activity"/>
    <property type="evidence" value="ECO:0007669"/>
    <property type="project" value="InterPro"/>
</dbReference>
<name>A0A3A1UPQ8_9BACL</name>
<dbReference type="PANTHER" id="PTHR35330:SF1">
    <property type="entry name" value="SIROHEME BIOSYNTHESIS PROTEIN MET8"/>
    <property type="match status" value="1"/>
</dbReference>
<dbReference type="AlphaFoldDB" id="A0A3A1UPQ8"/>
<dbReference type="UniPathway" id="UPA00262">
    <property type="reaction ID" value="UER00222"/>
</dbReference>
<evidence type="ECO:0000256" key="2">
    <source>
        <dbReference type="ARBA" id="ARBA00012400"/>
    </source>
</evidence>
<comment type="catalytic activity">
    <reaction evidence="6">
        <text>precorrin-2 + NAD(+) = sirohydrochlorin + NADH + 2 H(+)</text>
        <dbReference type="Rhea" id="RHEA:15613"/>
        <dbReference type="ChEBI" id="CHEBI:15378"/>
        <dbReference type="ChEBI" id="CHEBI:57540"/>
        <dbReference type="ChEBI" id="CHEBI:57945"/>
        <dbReference type="ChEBI" id="CHEBI:58351"/>
        <dbReference type="ChEBI" id="CHEBI:58827"/>
        <dbReference type="EC" id="1.3.1.76"/>
    </reaction>
</comment>
<keyword evidence="3" id="KW-0560">Oxidoreductase</keyword>
<comment type="caution">
    <text evidence="7">The sequence shown here is derived from an EMBL/GenBank/DDBJ whole genome shotgun (WGS) entry which is preliminary data.</text>
</comment>
<dbReference type="InterPro" id="IPR006367">
    <property type="entry name" value="Sirohaem_synthase_N"/>
</dbReference>
<dbReference type="InterPro" id="IPR042518">
    <property type="entry name" value="SirC_C"/>
</dbReference>
<evidence type="ECO:0000256" key="3">
    <source>
        <dbReference type="ARBA" id="ARBA00023002"/>
    </source>
</evidence>
<dbReference type="EC" id="1.3.1.76" evidence="2"/>
<evidence type="ECO:0000256" key="4">
    <source>
        <dbReference type="ARBA" id="ARBA00023027"/>
    </source>
</evidence>
<dbReference type="NCBIfam" id="TIGR01470">
    <property type="entry name" value="cysG_Nterm"/>
    <property type="match status" value="1"/>
</dbReference>
<dbReference type="InterPro" id="IPR028161">
    <property type="entry name" value="Met8-like"/>
</dbReference>